<protein>
    <submittedName>
        <fullName evidence="1">Glutamic acid-rich protein</fullName>
    </submittedName>
</protein>
<reference evidence="1 2" key="1">
    <citation type="journal article" date="2023" name="Science">
        <title>Complex scaffold remodeling in plant triterpene biosynthesis.</title>
        <authorList>
            <person name="De La Pena R."/>
            <person name="Hodgson H."/>
            <person name="Liu J.C."/>
            <person name="Stephenson M.J."/>
            <person name="Martin A.C."/>
            <person name="Owen C."/>
            <person name="Harkess A."/>
            <person name="Leebens-Mack J."/>
            <person name="Jimenez L.E."/>
            <person name="Osbourn A."/>
            <person name="Sattely E.S."/>
        </authorList>
    </citation>
    <scope>NUCLEOTIDE SEQUENCE [LARGE SCALE GENOMIC DNA]</scope>
    <source>
        <strain evidence="2">cv. JPN11</strain>
        <tissue evidence="1">Leaf</tissue>
    </source>
</reference>
<evidence type="ECO:0000313" key="2">
    <source>
        <dbReference type="Proteomes" id="UP001164539"/>
    </source>
</evidence>
<name>A0ACC1YTN0_MELAZ</name>
<organism evidence="1 2">
    <name type="scientific">Melia azedarach</name>
    <name type="common">Chinaberry tree</name>
    <dbReference type="NCBI Taxonomy" id="155640"/>
    <lineage>
        <taxon>Eukaryota</taxon>
        <taxon>Viridiplantae</taxon>
        <taxon>Streptophyta</taxon>
        <taxon>Embryophyta</taxon>
        <taxon>Tracheophyta</taxon>
        <taxon>Spermatophyta</taxon>
        <taxon>Magnoliopsida</taxon>
        <taxon>eudicotyledons</taxon>
        <taxon>Gunneridae</taxon>
        <taxon>Pentapetalae</taxon>
        <taxon>rosids</taxon>
        <taxon>malvids</taxon>
        <taxon>Sapindales</taxon>
        <taxon>Meliaceae</taxon>
        <taxon>Melia</taxon>
    </lineage>
</organism>
<proteinExistence type="predicted"/>
<gene>
    <name evidence="1" type="ORF">OWV82_000245</name>
</gene>
<sequence length="237" mass="27102">MGGKGRRRREKNYLAAHGGPTRLPPPPDPSQVDALPSKLRKIISFTSSGHGSDMILKNNQDEKRNTRRDVAADKKHRPGNEAKPEVIHVKDGDDDEYLTMPHHSDSGDEIVQNDKNEKRKKKRKRKEVKDLRFETLDNLGTHSKRKERKKKYLEEKKKKRKKAKTEENMDFPGRENIKFGEVVEAPPKLVAIPKGSKIDASKERLRLQAIEAYRNRKGWTSRPGLQLPPVTTSASFS</sequence>
<accession>A0ACC1YTN0</accession>
<comment type="caution">
    <text evidence="1">The sequence shown here is derived from an EMBL/GenBank/DDBJ whole genome shotgun (WGS) entry which is preliminary data.</text>
</comment>
<keyword evidence="2" id="KW-1185">Reference proteome</keyword>
<dbReference type="Proteomes" id="UP001164539">
    <property type="component" value="Chromosome 1"/>
</dbReference>
<evidence type="ECO:0000313" key="1">
    <source>
        <dbReference type="EMBL" id="KAJ4727086.1"/>
    </source>
</evidence>
<dbReference type="EMBL" id="CM051394">
    <property type="protein sequence ID" value="KAJ4727086.1"/>
    <property type="molecule type" value="Genomic_DNA"/>
</dbReference>